<dbReference type="Proteomes" id="UP000789508">
    <property type="component" value="Unassembled WGS sequence"/>
</dbReference>
<feature type="non-terminal residue" evidence="1">
    <location>
        <position position="47"/>
    </location>
</feature>
<comment type="caution">
    <text evidence="1">The sequence shown here is derived from an EMBL/GenBank/DDBJ whole genome shotgun (WGS) entry which is preliminary data.</text>
</comment>
<protein>
    <submittedName>
        <fullName evidence="1">7554_t:CDS:1</fullName>
    </submittedName>
</protein>
<dbReference type="EMBL" id="CAJVPS010009639">
    <property type="protein sequence ID" value="CAG8652060.1"/>
    <property type="molecule type" value="Genomic_DNA"/>
</dbReference>
<evidence type="ECO:0000313" key="2">
    <source>
        <dbReference type="Proteomes" id="UP000789508"/>
    </source>
</evidence>
<name>A0A9N9DXU6_9GLOM</name>
<dbReference type="AlphaFoldDB" id="A0A9N9DXU6"/>
<sequence>NLYDKEEDINLDQIILDVNLERSNIDDDIDNEKKVENLQEENNELDK</sequence>
<evidence type="ECO:0000313" key="1">
    <source>
        <dbReference type="EMBL" id="CAG8652060.1"/>
    </source>
</evidence>
<proteinExistence type="predicted"/>
<reference evidence="1" key="1">
    <citation type="submission" date="2021-06" db="EMBL/GenBank/DDBJ databases">
        <authorList>
            <person name="Kallberg Y."/>
            <person name="Tangrot J."/>
            <person name="Rosling A."/>
        </authorList>
    </citation>
    <scope>NUCLEOTIDE SEQUENCE</scope>
    <source>
        <strain evidence="1">FL130A</strain>
    </source>
</reference>
<organism evidence="1 2">
    <name type="scientific">Ambispora leptoticha</name>
    <dbReference type="NCBI Taxonomy" id="144679"/>
    <lineage>
        <taxon>Eukaryota</taxon>
        <taxon>Fungi</taxon>
        <taxon>Fungi incertae sedis</taxon>
        <taxon>Mucoromycota</taxon>
        <taxon>Glomeromycotina</taxon>
        <taxon>Glomeromycetes</taxon>
        <taxon>Archaeosporales</taxon>
        <taxon>Ambisporaceae</taxon>
        <taxon>Ambispora</taxon>
    </lineage>
</organism>
<keyword evidence="2" id="KW-1185">Reference proteome</keyword>
<gene>
    <name evidence="1" type="ORF">ALEPTO_LOCUS10047</name>
</gene>
<accession>A0A9N9DXU6</accession>